<dbReference type="RefSeq" id="WP_086994818.1">
    <property type="nucleotide sequence ID" value="NZ_FUHW01000011.1"/>
</dbReference>
<keyword evidence="10" id="KW-1185">Reference proteome</keyword>
<evidence type="ECO:0000256" key="1">
    <source>
        <dbReference type="ARBA" id="ARBA00004651"/>
    </source>
</evidence>
<comment type="subcellular location">
    <subcellularLocation>
        <location evidence="1 7">Cell membrane</location>
        <topology evidence="1 7">Multi-pass membrane protein</topology>
    </subcellularLocation>
</comment>
<feature type="transmembrane region" description="Helical" evidence="7">
    <location>
        <begin position="12"/>
        <end position="30"/>
    </location>
</feature>
<accession>A0A1R4F4F7</accession>
<evidence type="ECO:0000256" key="6">
    <source>
        <dbReference type="ARBA" id="ARBA00023136"/>
    </source>
</evidence>
<keyword evidence="6 7" id="KW-0472">Membrane</keyword>
<evidence type="ECO:0000256" key="3">
    <source>
        <dbReference type="ARBA" id="ARBA00022475"/>
    </source>
</evidence>
<dbReference type="GO" id="GO:0005886">
    <property type="term" value="C:plasma membrane"/>
    <property type="evidence" value="ECO:0007669"/>
    <property type="project" value="UniProtKB-SubCell"/>
</dbReference>
<sequence length="307" mass="33053">MLGYTIRRIGQMIPVVIGATFLIYALTFLMPGDPIAALTGARPLPESTVAQIRQAYHLDDPFLVQYGNYMWGLLHGNFGIDFFGRPVLGLILERLPTTFALALTAWVLKLVIGLVIGVYGGLRHGRAGDHFALIFTVVFLGVPGFVIALGAQTVFGVQLGWVDPAGIRAGWPMAFILPALVMAFEAAAGLARLTRTSLVGVLRSEYMRTARAKGLSPRRVIWGHALRNAMIPVVTYLGLSLAGMLGGAVIIEAIFNIPGIGGLMVTSINNKEGTIVVGIATMLVLVYLLFNLLVDLLYGVIDPRVRV</sequence>
<dbReference type="SUPFAM" id="SSF161098">
    <property type="entry name" value="MetI-like"/>
    <property type="match status" value="1"/>
</dbReference>
<organism evidence="9 10">
    <name type="scientific">Arthrobacter rhombi</name>
    <dbReference type="NCBI Taxonomy" id="71253"/>
    <lineage>
        <taxon>Bacteria</taxon>
        <taxon>Bacillati</taxon>
        <taxon>Actinomycetota</taxon>
        <taxon>Actinomycetes</taxon>
        <taxon>Micrococcales</taxon>
        <taxon>Micrococcaceae</taxon>
        <taxon>Arthrobacter</taxon>
    </lineage>
</organism>
<feature type="transmembrane region" description="Helical" evidence="7">
    <location>
        <begin position="171"/>
        <end position="193"/>
    </location>
</feature>
<evidence type="ECO:0000259" key="8">
    <source>
        <dbReference type="PROSITE" id="PS50928"/>
    </source>
</evidence>
<dbReference type="InterPro" id="IPR035906">
    <property type="entry name" value="MetI-like_sf"/>
</dbReference>
<dbReference type="GO" id="GO:0055085">
    <property type="term" value="P:transmembrane transport"/>
    <property type="evidence" value="ECO:0007669"/>
    <property type="project" value="InterPro"/>
</dbReference>
<dbReference type="CDD" id="cd06261">
    <property type="entry name" value="TM_PBP2"/>
    <property type="match status" value="1"/>
</dbReference>
<reference evidence="9 10" key="1">
    <citation type="submission" date="2017-02" db="EMBL/GenBank/DDBJ databases">
        <authorList>
            <person name="Peterson S.W."/>
        </authorList>
    </citation>
    <scope>NUCLEOTIDE SEQUENCE [LARGE SCALE GENOMIC DNA]</scope>
    <source>
        <strain evidence="9 10">B Ar 00.02</strain>
    </source>
</reference>
<keyword evidence="2 7" id="KW-0813">Transport</keyword>
<dbReference type="EMBL" id="FUHW01000011">
    <property type="protein sequence ID" value="SJM50808.1"/>
    <property type="molecule type" value="Genomic_DNA"/>
</dbReference>
<evidence type="ECO:0000313" key="9">
    <source>
        <dbReference type="EMBL" id="SJM50808.1"/>
    </source>
</evidence>
<evidence type="ECO:0000256" key="4">
    <source>
        <dbReference type="ARBA" id="ARBA00022692"/>
    </source>
</evidence>
<proteinExistence type="inferred from homology"/>
<dbReference type="PANTHER" id="PTHR43163">
    <property type="entry name" value="DIPEPTIDE TRANSPORT SYSTEM PERMEASE PROTEIN DPPB-RELATED"/>
    <property type="match status" value="1"/>
</dbReference>
<dbReference type="Proteomes" id="UP000195913">
    <property type="component" value="Unassembled WGS sequence"/>
</dbReference>
<feature type="domain" description="ABC transmembrane type-1" evidence="8">
    <location>
        <begin position="95"/>
        <end position="298"/>
    </location>
</feature>
<protein>
    <submittedName>
        <fullName evidence="9">Dipeptide transport system permease protein DppB (TC 3.A.1.5.2)</fullName>
    </submittedName>
</protein>
<comment type="similarity">
    <text evidence="7">Belongs to the binding-protein-dependent transport system permease family.</text>
</comment>
<gene>
    <name evidence="9" type="ORF">FM101_02225</name>
</gene>
<dbReference type="Pfam" id="PF00528">
    <property type="entry name" value="BPD_transp_1"/>
    <property type="match status" value="1"/>
</dbReference>
<keyword evidence="3" id="KW-1003">Cell membrane</keyword>
<dbReference type="InterPro" id="IPR000515">
    <property type="entry name" value="MetI-like"/>
</dbReference>
<dbReference type="PANTHER" id="PTHR43163:SF7">
    <property type="entry name" value="DIPEPTIDE-TRANSPORT INTEGRAL MEMBRANE PROTEIN ABC TRANSPORTER DPPB-RELATED"/>
    <property type="match status" value="1"/>
</dbReference>
<name>A0A1R4F4F7_9MICC</name>
<dbReference type="InterPro" id="IPR045621">
    <property type="entry name" value="BPD_transp_1_N"/>
</dbReference>
<keyword evidence="5 7" id="KW-1133">Transmembrane helix</keyword>
<evidence type="ECO:0000256" key="5">
    <source>
        <dbReference type="ARBA" id="ARBA00022989"/>
    </source>
</evidence>
<feature type="transmembrane region" description="Helical" evidence="7">
    <location>
        <begin position="131"/>
        <end position="151"/>
    </location>
</feature>
<feature type="transmembrane region" description="Helical" evidence="7">
    <location>
        <begin position="233"/>
        <end position="255"/>
    </location>
</feature>
<dbReference type="PROSITE" id="PS50928">
    <property type="entry name" value="ABC_TM1"/>
    <property type="match status" value="1"/>
</dbReference>
<feature type="transmembrane region" description="Helical" evidence="7">
    <location>
        <begin position="275"/>
        <end position="301"/>
    </location>
</feature>
<evidence type="ECO:0000313" key="10">
    <source>
        <dbReference type="Proteomes" id="UP000195913"/>
    </source>
</evidence>
<dbReference type="Gene3D" id="1.10.3720.10">
    <property type="entry name" value="MetI-like"/>
    <property type="match status" value="1"/>
</dbReference>
<keyword evidence="4 7" id="KW-0812">Transmembrane</keyword>
<evidence type="ECO:0000256" key="2">
    <source>
        <dbReference type="ARBA" id="ARBA00022448"/>
    </source>
</evidence>
<dbReference type="Pfam" id="PF19300">
    <property type="entry name" value="BPD_transp_1_N"/>
    <property type="match status" value="1"/>
</dbReference>
<dbReference type="AlphaFoldDB" id="A0A1R4F4F7"/>
<feature type="transmembrane region" description="Helical" evidence="7">
    <location>
        <begin position="99"/>
        <end position="119"/>
    </location>
</feature>
<evidence type="ECO:0000256" key="7">
    <source>
        <dbReference type="RuleBase" id="RU363032"/>
    </source>
</evidence>